<reference evidence="1 2" key="1">
    <citation type="submission" date="2024-09" db="EMBL/GenBank/DDBJ databases">
        <authorList>
            <person name="Lee S.D."/>
        </authorList>
    </citation>
    <scope>NUCLEOTIDE SEQUENCE [LARGE SCALE GENOMIC DNA]</scope>
    <source>
        <strain evidence="1 2">N8-3</strain>
    </source>
</reference>
<gene>
    <name evidence="1" type="ORF">ACEZDE_06955</name>
</gene>
<evidence type="ECO:0000313" key="2">
    <source>
        <dbReference type="Proteomes" id="UP001592531"/>
    </source>
</evidence>
<sequence>MDFDETDEELLDGWPEPLPAALDVLGPCPPWCAGRPHLENTSEYACDQAHESERLKFQAELASGQVAISGDAQIVWVPFSELPGGDVPYVGLRWDEGFDRLGPGDVLAVADGIEAWAGQLRVIAERLRGIRAGELPDQGTSSPRVDPP</sequence>
<comment type="caution">
    <text evidence="1">The sequence shown here is derived from an EMBL/GenBank/DDBJ whole genome shotgun (WGS) entry which is preliminary data.</text>
</comment>
<dbReference type="EMBL" id="JBHFAB010000004">
    <property type="protein sequence ID" value="MFC1416381.1"/>
    <property type="molecule type" value="Genomic_DNA"/>
</dbReference>
<evidence type="ECO:0000313" key="1">
    <source>
        <dbReference type="EMBL" id="MFC1416381.1"/>
    </source>
</evidence>
<protein>
    <recommendedName>
        <fullName evidence="3">SMI1/KNR4 family protein</fullName>
    </recommendedName>
</protein>
<dbReference type="InterPro" id="IPR054202">
    <property type="entry name" value="DUF6907"/>
</dbReference>
<dbReference type="Proteomes" id="UP001592531">
    <property type="component" value="Unassembled WGS sequence"/>
</dbReference>
<evidence type="ECO:0008006" key="3">
    <source>
        <dbReference type="Google" id="ProtNLM"/>
    </source>
</evidence>
<accession>A0ABV6VRP0</accession>
<proteinExistence type="predicted"/>
<dbReference type="RefSeq" id="WP_380533571.1">
    <property type="nucleotide sequence ID" value="NZ_JBHFAB010000004.1"/>
</dbReference>
<keyword evidence="2" id="KW-1185">Reference proteome</keyword>
<organism evidence="1 2">
    <name type="scientific">Streptacidiphilus cavernicola</name>
    <dbReference type="NCBI Taxonomy" id="3342716"/>
    <lineage>
        <taxon>Bacteria</taxon>
        <taxon>Bacillati</taxon>
        <taxon>Actinomycetota</taxon>
        <taxon>Actinomycetes</taxon>
        <taxon>Kitasatosporales</taxon>
        <taxon>Streptomycetaceae</taxon>
        <taxon>Streptacidiphilus</taxon>
    </lineage>
</organism>
<name>A0ABV6VRP0_9ACTN</name>
<dbReference type="Pfam" id="PF21848">
    <property type="entry name" value="DUF6907"/>
    <property type="match status" value="1"/>
</dbReference>